<dbReference type="Pfam" id="PF01697">
    <property type="entry name" value="Glyco_transf_92"/>
    <property type="match status" value="1"/>
</dbReference>
<evidence type="ECO:0000256" key="5">
    <source>
        <dbReference type="ARBA" id="ARBA00022692"/>
    </source>
</evidence>
<accession>A0ABM1Y5T0</accession>
<comment type="subcellular location">
    <subcellularLocation>
        <location evidence="1">Membrane</location>
        <topology evidence="1">Single-pass membrane protein</topology>
    </subcellularLocation>
</comment>
<evidence type="ECO:0000313" key="9">
    <source>
        <dbReference type="EnsemblMetazoa" id="AALFPA23_005992.P7745"/>
    </source>
</evidence>
<keyword evidence="3 8" id="KW-0328">Glycosyltransferase</keyword>
<reference evidence="10" key="1">
    <citation type="journal article" date="2015" name="Proc. Natl. Acad. Sci. U.S.A.">
        <title>Genome sequence of the Asian Tiger mosquito, Aedes albopictus, reveals insights into its biology, genetics, and evolution.</title>
        <authorList>
            <person name="Chen X.G."/>
            <person name="Jiang X."/>
            <person name="Gu J."/>
            <person name="Xu M."/>
            <person name="Wu Y."/>
            <person name="Deng Y."/>
            <person name="Zhang C."/>
            <person name="Bonizzoni M."/>
            <person name="Dermauw W."/>
            <person name="Vontas J."/>
            <person name="Armbruster P."/>
            <person name="Huang X."/>
            <person name="Yang Y."/>
            <person name="Zhang H."/>
            <person name="He W."/>
            <person name="Peng H."/>
            <person name="Liu Y."/>
            <person name="Wu K."/>
            <person name="Chen J."/>
            <person name="Lirakis M."/>
            <person name="Topalis P."/>
            <person name="Van Leeuwen T."/>
            <person name="Hall A.B."/>
            <person name="Jiang X."/>
            <person name="Thorpe C."/>
            <person name="Mueller R.L."/>
            <person name="Sun C."/>
            <person name="Waterhouse R.M."/>
            <person name="Yan G."/>
            <person name="Tu Z.J."/>
            <person name="Fang X."/>
            <person name="James A.A."/>
        </authorList>
    </citation>
    <scope>NUCLEOTIDE SEQUENCE [LARGE SCALE GENOMIC DNA]</scope>
    <source>
        <strain evidence="10">Foshan</strain>
    </source>
</reference>
<comment type="similarity">
    <text evidence="2 8">Belongs to the glycosyltransferase 92 family.</text>
</comment>
<organism evidence="9 10">
    <name type="scientific">Aedes albopictus</name>
    <name type="common">Asian tiger mosquito</name>
    <name type="synonym">Stegomyia albopicta</name>
    <dbReference type="NCBI Taxonomy" id="7160"/>
    <lineage>
        <taxon>Eukaryota</taxon>
        <taxon>Metazoa</taxon>
        <taxon>Ecdysozoa</taxon>
        <taxon>Arthropoda</taxon>
        <taxon>Hexapoda</taxon>
        <taxon>Insecta</taxon>
        <taxon>Pterygota</taxon>
        <taxon>Neoptera</taxon>
        <taxon>Endopterygota</taxon>
        <taxon>Diptera</taxon>
        <taxon>Nematocera</taxon>
        <taxon>Culicoidea</taxon>
        <taxon>Culicidae</taxon>
        <taxon>Culicinae</taxon>
        <taxon>Aedini</taxon>
        <taxon>Aedes</taxon>
        <taxon>Stegomyia</taxon>
    </lineage>
</organism>
<feature type="transmembrane region" description="Helical" evidence="8">
    <location>
        <begin position="49"/>
        <end position="70"/>
    </location>
</feature>
<sequence length="527" mass="61711">MIRSSSEESDRDGASSEMRSRIRYHPLKSRSKAFVLTSAVFSNTFIRKYGIFSVILCLGLGYLFYTRVLYQQYIYQTLPLYQKSIRLRLGHSENYSDQVDQWKPIGDPSDRLQIYSAYFDPRLEIVHNFRVTEGTLPFGTVRIFSILPLKVRRREIYCHFRYANNRTVWHRADQVDAIHENFGMEFSASYVVCKLVGNKHQVDIELPAEVGLTYDQDLSAMQPTSFVGIHYPSRHQDFLLRTPPRRKLAICVGPAHHNYSNAARIVEFVEYWQLLGAERFYFYNKSVTAEVDRVMSYYRERNVVEVLQWNLEGYEFEKDLRYEGIFAALNDCLYRATLVGDFHYTALVDFDEFLLPLRVIVPKNNDTTAAVAEEETLVQYLDRQGRFDVHSFNFEAVFFYGFYEEDFSKLPPGWANNTYLYTQFRTMRTKKPLMHHNRSKYVAVGRNVIEAGNHFVWRAMRDTNEYRVPETEGLLFHYRDLCIGYGCETYVEDTSARRFGNEIQHSVDNVCQQLFPETGGVCPLGDD</sequence>
<dbReference type="PANTHER" id="PTHR21461:SF1">
    <property type="entry name" value="GLYCOSYLTRANSFERASE FAMILY 92 PROTEIN"/>
    <property type="match status" value="1"/>
</dbReference>
<keyword evidence="6 8" id="KW-1133">Transmembrane helix</keyword>
<dbReference type="PANTHER" id="PTHR21461">
    <property type="entry name" value="GLYCOSYLTRANSFERASE FAMILY 92 PROTEIN"/>
    <property type="match status" value="1"/>
</dbReference>
<proteinExistence type="inferred from homology"/>
<keyword evidence="7 8" id="KW-0472">Membrane</keyword>
<evidence type="ECO:0000256" key="8">
    <source>
        <dbReference type="RuleBase" id="RU366017"/>
    </source>
</evidence>
<evidence type="ECO:0000313" key="10">
    <source>
        <dbReference type="Proteomes" id="UP000069940"/>
    </source>
</evidence>
<dbReference type="RefSeq" id="XP_029733500.1">
    <property type="nucleotide sequence ID" value="XM_029877640.2"/>
</dbReference>
<dbReference type="InterPro" id="IPR008166">
    <property type="entry name" value="Glyco_transf_92"/>
</dbReference>
<keyword evidence="5 8" id="KW-0812">Transmembrane</keyword>
<reference evidence="9" key="2">
    <citation type="submission" date="2025-05" db="UniProtKB">
        <authorList>
            <consortium name="EnsemblMetazoa"/>
        </authorList>
    </citation>
    <scope>IDENTIFICATION</scope>
    <source>
        <strain evidence="9">Foshan</strain>
    </source>
</reference>
<dbReference type="Proteomes" id="UP000069940">
    <property type="component" value="Unassembled WGS sequence"/>
</dbReference>
<evidence type="ECO:0000256" key="4">
    <source>
        <dbReference type="ARBA" id="ARBA00022679"/>
    </source>
</evidence>
<dbReference type="GeneID" id="115269198"/>
<evidence type="ECO:0000256" key="1">
    <source>
        <dbReference type="ARBA" id="ARBA00004167"/>
    </source>
</evidence>
<keyword evidence="10" id="KW-1185">Reference proteome</keyword>
<evidence type="ECO:0000256" key="3">
    <source>
        <dbReference type="ARBA" id="ARBA00022676"/>
    </source>
</evidence>
<evidence type="ECO:0000256" key="7">
    <source>
        <dbReference type="ARBA" id="ARBA00023136"/>
    </source>
</evidence>
<evidence type="ECO:0000256" key="6">
    <source>
        <dbReference type="ARBA" id="ARBA00022989"/>
    </source>
</evidence>
<evidence type="ECO:0000256" key="2">
    <source>
        <dbReference type="ARBA" id="ARBA00007647"/>
    </source>
</evidence>
<keyword evidence="4 8" id="KW-0808">Transferase</keyword>
<dbReference type="EC" id="2.4.1.-" evidence="8"/>
<name>A0ABM1Y5T0_AEDAL</name>
<dbReference type="EnsemblMetazoa" id="AALFPA23_005992.R7745">
    <property type="protein sequence ID" value="AALFPA23_005992.P7745"/>
    <property type="gene ID" value="AALFPA23_005992"/>
</dbReference>
<protein>
    <recommendedName>
        <fullName evidence="8">Glycosyltransferase family 92 protein</fullName>
        <ecNumber evidence="8">2.4.1.-</ecNumber>
    </recommendedName>
</protein>